<evidence type="ECO:0000313" key="2">
    <source>
        <dbReference type="EMBL" id="WNM18582.1"/>
    </source>
</evidence>
<name>A0AA96J1P3_9FLAO</name>
<protein>
    <submittedName>
        <fullName evidence="2">Uncharacterized protein</fullName>
    </submittedName>
</protein>
<dbReference type="EMBL" id="CP134878">
    <property type="protein sequence ID" value="WNM18582.1"/>
    <property type="molecule type" value="Genomic_DNA"/>
</dbReference>
<keyword evidence="1" id="KW-0472">Membrane</keyword>
<reference evidence="2 4" key="1">
    <citation type="submission" date="2023-09" db="EMBL/GenBank/DDBJ databases">
        <title>Flavobacterium sp. a novel bacteria isolate from Pepper rhizosphere.</title>
        <authorList>
            <person name="Peng Y."/>
            <person name="Lee J."/>
        </authorList>
    </citation>
    <scope>NUCLEOTIDE SEQUENCE</scope>
    <source>
        <strain evidence="2">PMR2A8</strain>
        <strain evidence="3 4">PMTSA4</strain>
    </source>
</reference>
<evidence type="ECO:0000313" key="3">
    <source>
        <dbReference type="EMBL" id="WNM22633.1"/>
    </source>
</evidence>
<keyword evidence="1" id="KW-1133">Transmembrane helix</keyword>
<sequence length="359" mass="42315">MISLSKYRNCPIIMKNAIILFVLFIISNLYSQEEYFKSSEMKGFPSLLKQVEKYDRIRDKFAYFELDEEIYNAIFYQNLVVENGTNSSFKRFYTIMMRKLIIKPIQYPNYQFILNPKLEKGFYSKQYFSVNIRNESITANFETKFIEIIFPESVLISKDSTNAKILIQTEKGITFNNNGSLNRVAGLSINNIRGFNMYHAIIPGSFIELTKFDNAELKFINDETYDFPYLVFENNQLANFINSYKKYNKQVNVKAPDKYKSAILLKNVDGEIYFDKQMKCKVSEIYFFENIISGVLNFSSNQKKNLIKELNKTNNVSNRGDFKLKSNGDFPTIYNMYKNTYYKFEQDGDQTKMYFIIVK</sequence>
<dbReference type="RefSeq" id="WP_313322599.1">
    <property type="nucleotide sequence ID" value="NZ_CP134878.1"/>
</dbReference>
<keyword evidence="4" id="KW-1185">Reference proteome</keyword>
<dbReference type="EMBL" id="CP134890">
    <property type="protein sequence ID" value="WNM22633.1"/>
    <property type="molecule type" value="Genomic_DNA"/>
</dbReference>
<gene>
    <name evidence="3" type="ORF">RN605_04545</name>
    <name evidence="2" type="ORF">RN608_11245</name>
</gene>
<evidence type="ECO:0000256" key="1">
    <source>
        <dbReference type="SAM" id="Phobius"/>
    </source>
</evidence>
<feature type="transmembrane region" description="Helical" evidence="1">
    <location>
        <begin position="12"/>
        <end position="30"/>
    </location>
</feature>
<accession>A0AA96J6C0</accession>
<dbReference type="KEGG" id="fcj:RN605_04545"/>
<accession>A0AA96J1P3</accession>
<dbReference type="Proteomes" id="UP001304515">
    <property type="component" value="Chromosome"/>
</dbReference>
<evidence type="ECO:0000313" key="4">
    <source>
        <dbReference type="Proteomes" id="UP001304515"/>
    </source>
</evidence>
<keyword evidence="1" id="KW-0812">Transmembrane</keyword>
<dbReference type="AlphaFoldDB" id="A0AA96J1P3"/>
<organism evidence="2">
    <name type="scientific">Flavobacterium capsici</name>
    <dbReference type="NCBI Taxonomy" id="3075618"/>
    <lineage>
        <taxon>Bacteria</taxon>
        <taxon>Pseudomonadati</taxon>
        <taxon>Bacteroidota</taxon>
        <taxon>Flavobacteriia</taxon>
        <taxon>Flavobacteriales</taxon>
        <taxon>Flavobacteriaceae</taxon>
        <taxon>Flavobacterium</taxon>
    </lineage>
</organism>
<proteinExistence type="predicted"/>